<dbReference type="GO" id="GO:0006355">
    <property type="term" value="P:regulation of DNA-templated transcription"/>
    <property type="evidence" value="ECO:0007669"/>
    <property type="project" value="InterPro"/>
</dbReference>
<keyword evidence="3" id="KW-1185">Reference proteome</keyword>
<dbReference type="KEGG" id="bsen:DP114_03330"/>
<reference evidence="2 3" key="1">
    <citation type="submission" date="2018-06" db="EMBL/GenBank/DDBJ databases">
        <title>Comparative genomics of Brasilonema spp. strains.</title>
        <authorList>
            <person name="Alvarenga D.O."/>
            <person name="Fiore M.F."/>
            <person name="Varani A.M."/>
        </authorList>
    </citation>
    <scope>NUCLEOTIDE SEQUENCE [LARGE SCALE GENOMIC DNA]</scope>
    <source>
        <strain evidence="2 3">CENA114</strain>
    </source>
</reference>
<dbReference type="CDD" id="cd01105">
    <property type="entry name" value="HTH_GlnR-like"/>
    <property type="match status" value="1"/>
</dbReference>
<proteinExistence type="predicted"/>
<dbReference type="Gene3D" id="1.10.1660.10">
    <property type="match status" value="1"/>
</dbReference>
<accession>A0A856MBJ9</accession>
<dbReference type="AlphaFoldDB" id="A0A856MBJ9"/>
<name>A0A856MBJ9_9CYAN</name>
<dbReference type="Proteomes" id="UP000503129">
    <property type="component" value="Chromosome"/>
</dbReference>
<dbReference type="Pfam" id="PF13411">
    <property type="entry name" value="MerR_1"/>
    <property type="match status" value="1"/>
</dbReference>
<dbReference type="SUPFAM" id="SSF46955">
    <property type="entry name" value="Putative DNA-binding domain"/>
    <property type="match status" value="1"/>
</dbReference>
<dbReference type="InterPro" id="IPR009061">
    <property type="entry name" value="DNA-bd_dom_put_sf"/>
</dbReference>
<evidence type="ECO:0000313" key="3">
    <source>
        <dbReference type="Proteomes" id="UP000503129"/>
    </source>
</evidence>
<protein>
    <submittedName>
        <fullName evidence="2">MerR family transcriptional regulator</fullName>
    </submittedName>
</protein>
<evidence type="ECO:0000259" key="1">
    <source>
        <dbReference type="Pfam" id="PF13411"/>
    </source>
</evidence>
<dbReference type="RefSeq" id="WP_169266288.1">
    <property type="nucleotide sequence ID" value="NZ_CAWOXK010000001.1"/>
</dbReference>
<gene>
    <name evidence="2" type="ORF">DP114_03330</name>
</gene>
<dbReference type="GO" id="GO:0003677">
    <property type="term" value="F:DNA binding"/>
    <property type="evidence" value="ECO:0007669"/>
    <property type="project" value="InterPro"/>
</dbReference>
<evidence type="ECO:0000313" key="2">
    <source>
        <dbReference type="EMBL" id="QDL07071.1"/>
    </source>
</evidence>
<sequence length="152" mass="17386">MQETFFTSKQAAEITGCTLRQLQYWREKGVVVPVISETGTGRSIYYSKANIVELAAMAYLLSTGLSFELASETLKKLKDQEPDLFNSGKGRRFMLLWDGKKRTLLLMEFDREKAITSLDEGKSVIPVWLDVIYQQLAVKERKSCSEVNNYEQ</sequence>
<dbReference type="EMBL" id="CP030118">
    <property type="protein sequence ID" value="QDL07071.1"/>
    <property type="molecule type" value="Genomic_DNA"/>
</dbReference>
<dbReference type="InterPro" id="IPR000551">
    <property type="entry name" value="MerR-type_HTH_dom"/>
</dbReference>
<organism evidence="2 3">
    <name type="scientific">Brasilonema sennae CENA114</name>
    <dbReference type="NCBI Taxonomy" id="415709"/>
    <lineage>
        <taxon>Bacteria</taxon>
        <taxon>Bacillati</taxon>
        <taxon>Cyanobacteriota</taxon>
        <taxon>Cyanophyceae</taxon>
        <taxon>Nostocales</taxon>
        <taxon>Scytonemataceae</taxon>
        <taxon>Brasilonema</taxon>
        <taxon>Bromeliae group (in: Brasilonema)</taxon>
    </lineage>
</organism>
<feature type="domain" description="HTH merR-type" evidence="1">
    <location>
        <begin position="6"/>
        <end position="76"/>
    </location>
</feature>